<dbReference type="PROSITE" id="PS50157">
    <property type="entry name" value="ZINC_FINGER_C2H2_2"/>
    <property type="match status" value="10"/>
</dbReference>
<feature type="compositionally biased region" description="Basic and acidic residues" evidence="11">
    <location>
        <begin position="606"/>
        <end position="619"/>
    </location>
</feature>
<evidence type="ECO:0000256" key="8">
    <source>
        <dbReference type="ARBA" id="ARBA00023163"/>
    </source>
</evidence>
<dbReference type="GO" id="GO:0005634">
    <property type="term" value="C:nucleus"/>
    <property type="evidence" value="ECO:0007669"/>
    <property type="project" value="UniProtKB-SubCell"/>
</dbReference>
<dbReference type="PANTHER" id="PTHR47772:SF13">
    <property type="entry name" value="GASTRULA ZINC FINGER PROTEIN XLCGF49.1-LIKE-RELATED"/>
    <property type="match status" value="1"/>
</dbReference>
<dbReference type="AlphaFoldDB" id="A0A3R7STR9"/>
<evidence type="ECO:0000313" key="14">
    <source>
        <dbReference type="Proteomes" id="UP000283509"/>
    </source>
</evidence>
<sequence>MKLSDIESYVTHMVLKEQCVLHLCPSITVRDLLLPRFSRKKLREEVEEVDIKQVKQLIPGMEKEGLHEMKNDDVEVIVQATEIETGGKKRWKCHICGLTFSRQAAIANHHKLQHRGSAEKKQGTEITEDEYREMHVKKEAAPDSKIPVKHIVAVQSEVQVKHLADELAYREKEWTKPTCELCGQTFKTGKILRAHNAIVHSHGRPFHCDFDGCSQSFKTKGSLTRHLRRHTGERPFSCHDCGRCFRESGSLARHQQSRVSCVDKKDSQLPLYGKTKPIDSSHLERKPTVHQMKLNSILKQENFSGSGDSDDEDISKKISEESKVSVRAGVMASKSSGAPVIKQEENSLNHLRQNSSIDVGRTLVSCKIEHNTLSSLMEEEELDNDLIMEHADDMETKLSDIKPPQLSLDIMRKSFTCPVCCRSYARKSTLMLHMKNHLDQLGEQCNQCGKNFANQQSLSRHLVSHSSVRQYVCQLCNKAFKLLSHAKGHLHSHSTSKTVPCRYCNSFFKTVSARNTHERTHSNARTFVCLECQKSFVTKASLIRHLRIHTGEAPFQCQYCGRCFKEHGTLSRHLKHKMPCAQQSRLEKESGDLGIRLFPGNTPRNFEVEANRNNEDQKSEVAPNESLEDTASLKSSIFEDEDEEANTHFLLLKNNYVASSRRGSIEEADLEPLSTDILQPSDAVDSHGPGVVVEEVRGDETSYIIISGDNSPLMTLAVDSKDTF</sequence>
<reference evidence="13 14" key="2">
    <citation type="submission" date="2019-01" db="EMBL/GenBank/DDBJ databases">
        <title>The decoding of complex shrimp genome reveals the adaptation for benthos swimmer, frequently molting mechanism and breeding impact on genome.</title>
        <authorList>
            <person name="Sun Y."/>
            <person name="Gao Y."/>
            <person name="Yu Y."/>
        </authorList>
    </citation>
    <scope>NUCLEOTIDE SEQUENCE [LARGE SCALE GENOMIC DNA]</scope>
    <source>
        <tissue evidence="13">Muscle</tissue>
    </source>
</reference>
<feature type="domain" description="C2H2-type" evidence="12">
    <location>
        <begin position="206"/>
        <end position="235"/>
    </location>
</feature>
<keyword evidence="7" id="KW-0238">DNA-binding</keyword>
<keyword evidence="2" id="KW-0479">Metal-binding</keyword>
<dbReference type="PROSITE" id="PS00028">
    <property type="entry name" value="ZINC_FINGER_C2H2_1"/>
    <property type="match status" value="8"/>
</dbReference>
<dbReference type="InterPro" id="IPR050636">
    <property type="entry name" value="C2H2-ZF_domain-containing"/>
</dbReference>
<reference evidence="13 14" key="1">
    <citation type="submission" date="2018-04" db="EMBL/GenBank/DDBJ databases">
        <authorList>
            <person name="Zhang X."/>
            <person name="Yuan J."/>
            <person name="Li F."/>
            <person name="Xiang J."/>
        </authorList>
    </citation>
    <scope>NUCLEOTIDE SEQUENCE [LARGE SCALE GENOMIC DNA]</scope>
    <source>
        <tissue evidence="13">Muscle</tissue>
    </source>
</reference>
<dbReference type="PANTHER" id="PTHR47772">
    <property type="entry name" value="ZINC FINGER PROTEIN 200"/>
    <property type="match status" value="1"/>
</dbReference>
<keyword evidence="8" id="KW-0804">Transcription</keyword>
<evidence type="ECO:0000256" key="3">
    <source>
        <dbReference type="ARBA" id="ARBA00022737"/>
    </source>
</evidence>
<dbReference type="FunFam" id="3.30.160.60:FF:000125">
    <property type="entry name" value="Putative zinc finger protein 143"/>
    <property type="match status" value="1"/>
</dbReference>
<dbReference type="InterPro" id="IPR013087">
    <property type="entry name" value="Znf_C2H2_type"/>
</dbReference>
<dbReference type="GO" id="GO:0008270">
    <property type="term" value="F:zinc ion binding"/>
    <property type="evidence" value="ECO:0007669"/>
    <property type="project" value="UniProtKB-KW"/>
</dbReference>
<keyword evidence="5" id="KW-0862">Zinc</keyword>
<keyword evidence="9" id="KW-0539">Nucleus</keyword>
<proteinExistence type="predicted"/>
<evidence type="ECO:0000256" key="9">
    <source>
        <dbReference type="ARBA" id="ARBA00023242"/>
    </source>
</evidence>
<name>A0A3R7STR9_PENVA</name>
<feature type="domain" description="C2H2-type" evidence="12">
    <location>
        <begin position="499"/>
        <end position="526"/>
    </location>
</feature>
<evidence type="ECO:0000256" key="11">
    <source>
        <dbReference type="SAM" id="MobiDB-lite"/>
    </source>
</evidence>
<feature type="domain" description="C2H2-type" evidence="12">
    <location>
        <begin position="177"/>
        <end position="205"/>
    </location>
</feature>
<dbReference type="InterPro" id="IPR041697">
    <property type="entry name" value="Znf-C2H2_11"/>
</dbReference>
<accession>A0A3R7STR9</accession>
<dbReference type="Pfam" id="PF00096">
    <property type="entry name" value="zf-C2H2"/>
    <property type="match status" value="5"/>
</dbReference>
<comment type="caution">
    <text evidence="13">The sequence shown here is derived from an EMBL/GenBank/DDBJ whole genome shotgun (WGS) entry which is preliminary data.</text>
</comment>
<keyword evidence="14" id="KW-1185">Reference proteome</keyword>
<protein>
    <submittedName>
        <fullName evidence="13">Putative transcription factor E4F1</fullName>
    </submittedName>
</protein>
<evidence type="ECO:0000313" key="13">
    <source>
        <dbReference type="EMBL" id="ROT74687.1"/>
    </source>
</evidence>
<keyword evidence="4 10" id="KW-0863">Zinc-finger</keyword>
<comment type="subcellular location">
    <subcellularLocation>
        <location evidence="1">Nucleus</location>
    </subcellularLocation>
</comment>
<dbReference type="OrthoDB" id="4748970at2759"/>
<organism evidence="13 14">
    <name type="scientific">Penaeus vannamei</name>
    <name type="common">Whiteleg shrimp</name>
    <name type="synonym">Litopenaeus vannamei</name>
    <dbReference type="NCBI Taxonomy" id="6689"/>
    <lineage>
        <taxon>Eukaryota</taxon>
        <taxon>Metazoa</taxon>
        <taxon>Ecdysozoa</taxon>
        <taxon>Arthropoda</taxon>
        <taxon>Crustacea</taxon>
        <taxon>Multicrustacea</taxon>
        <taxon>Malacostraca</taxon>
        <taxon>Eumalacostraca</taxon>
        <taxon>Eucarida</taxon>
        <taxon>Decapoda</taxon>
        <taxon>Dendrobranchiata</taxon>
        <taxon>Penaeoidea</taxon>
        <taxon>Penaeidae</taxon>
        <taxon>Penaeus</taxon>
    </lineage>
</organism>
<dbReference type="GO" id="GO:0003677">
    <property type="term" value="F:DNA binding"/>
    <property type="evidence" value="ECO:0007669"/>
    <property type="project" value="UniProtKB-KW"/>
</dbReference>
<dbReference type="Pfam" id="PF13894">
    <property type="entry name" value="zf-C2H2_4"/>
    <property type="match status" value="1"/>
</dbReference>
<dbReference type="FunFam" id="3.30.160.60:FF:000710">
    <property type="entry name" value="Zinc finger protein 768"/>
    <property type="match status" value="1"/>
</dbReference>
<dbReference type="SMART" id="SM00355">
    <property type="entry name" value="ZnF_C2H2"/>
    <property type="match status" value="10"/>
</dbReference>
<keyword evidence="3" id="KW-0677">Repeat</keyword>
<gene>
    <name evidence="13" type="ORF">C7M84_006801</name>
</gene>
<dbReference type="GO" id="GO:0006355">
    <property type="term" value="P:regulation of DNA-templated transcription"/>
    <property type="evidence" value="ECO:0007669"/>
    <property type="project" value="UniProtKB-ARBA"/>
</dbReference>
<dbReference type="SUPFAM" id="SSF57667">
    <property type="entry name" value="beta-beta-alpha zinc fingers"/>
    <property type="match status" value="4"/>
</dbReference>
<evidence type="ECO:0000256" key="7">
    <source>
        <dbReference type="ARBA" id="ARBA00023125"/>
    </source>
</evidence>
<keyword evidence="6" id="KW-0805">Transcription regulation</keyword>
<feature type="region of interest" description="Disordered" evidence="11">
    <location>
        <begin position="604"/>
        <end position="630"/>
    </location>
</feature>
<evidence type="ECO:0000256" key="6">
    <source>
        <dbReference type="ARBA" id="ARBA00023015"/>
    </source>
</evidence>
<feature type="domain" description="C2H2-type" evidence="12">
    <location>
        <begin position="415"/>
        <end position="442"/>
    </location>
</feature>
<dbReference type="InterPro" id="IPR036236">
    <property type="entry name" value="Znf_C2H2_sf"/>
</dbReference>
<feature type="domain" description="C2H2-type" evidence="12">
    <location>
        <begin position="555"/>
        <end position="584"/>
    </location>
</feature>
<dbReference type="Gene3D" id="3.30.160.60">
    <property type="entry name" value="Classic Zinc Finger"/>
    <property type="match status" value="6"/>
</dbReference>
<dbReference type="Pfam" id="PF16622">
    <property type="entry name" value="zf-C2H2_11"/>
    <property type="match status" value="1"/>
</dbReference>
<evidence type="ECO:0000256" key="2">
    <source>
        <dbReference type="ARBA" id="ARBA00022723"/>
    </source>
</evidence>
<feature type="domain" description="C2H2-type" evidence="12">
    <location>
        <begin position="236"/>
        <end position="265"/>
    </location>
</feature>
<feature type="domain" description="C2H2-type" evidence="12">
    <location>
        <begin position="471"/>
        <end position="498"/>
    </location>
</feature>
<dbReference type="FunFam" id="3.30.160.60:FF:002343">
    <property type="entry name" value="Zinc finger protein 33A"/>
    <property type="match status" value="1"/>
</dbReference>
<dbReference type="Proteomes" id="UP000283509">
    <property type="component" value="Unassembled WGS sequence"/>
</dbReference>
<evidence type="ECO:0000259" key="12">
    <source>
        <dbReference type="PROSITE" id="PS50157"/>
    </source>
</evidence>
<evidence type="ECO:0000256" key="4">
    <source>
        <dbReference type="ARBA" id="ARBA00022771"/>
    </source>
</evidence>
<evidence type="ECO:0000256" key="5">
    <source>
        <dbReference type="ARBA" id="ARBA00022833"/>
    </source>
</evidence>
<evidence type="ECO:0000256" key="10">
    <source>
        <dbReference type="PROSITE-ProRule" id="PRU00042"/>
    </source>
</evidence>
<feature type="domain" description="C2H2-type" evidence="12">
    <location>
        <begin position="91"/>
        <end position="119"/>
    </location>
</feature>
<feature type="domain" description="C2H2-type" evidence="12">
    <location>
        <begin position="527"/>
        <end position="554"/>
    </location>
</feature>
<feature type="domain" description="C2H2-type" evidence="12">
    <location>
        <begin position="443"/>
        <end position="470"/>
    </location>
</feature>
<evidence type="ECO:0000256" key="1">
    <source>
        <dbReference type="ARBA" id="ARBA00004123"/>
    </source>
</evidence>
<dbReference type="EMBL" id="QCYY01001861">
    <property type="protein sequence ID" value="ROT74687.1"/>
    <property type="molecule type" value="Genomic_DNA"/>
</dbReference>